<organism evidence="3 4">
    <name type="scientific">Ottowia flava</name>
    <dbReference type="NCBI Taxonomy" id="2675430"/>
    <lineage>
        <taxon>Bacteria</taxon>
        <taxon>Pseudomonadati</taxon>
        <taxon>Pseudomonadota</taxon>
        <taxon>Betaproteobacteria</taxon>
        <taxon>Burkholderiales</taxon>
        <taxon>Comamonadaceae</taxon>
        <taxon>Ottowia</taxon>
    </lineage>
</organism>
<keyword evidence="2" id="KW-0812">Transmembrane</keyword>
<feature type="coiled-coil region" evidence="1">
    <location>
        <begin position="147"/>
        <end position="181"/>
    </location>
</feature>
<evidence type="ECO:0000256" key="1">
    <source>
        <dbReference type="SAM" id="Coils"/>
    </source>
</evidence>
<protein>
    <submittedName>
        <fullName evidence="3">DUF1269 domain-containing protein</fullName>
    </submittedName>
</protein>
<gene>
    <name evidence="3" type="ORF">ACFSF0_01925</name>
</gene>
<keyword evidence="2" id="KW-1133">Transmembrane helix</keyword>
<keyword evidence="4" id="KW-1185">Reference proteome</keyword>
<evidence type="ECO:0000313" key="4">
    <source>
        <dbReference type="Proteomes" id="UP001597304"/>
    </source>
</evidence>
<keyword evidence="2" id="KW-0472">Membrane</keyword>
<proteinExistence type="predicted"/>
<dbReference type="EMBL" id="JBHUEJ010000004">
    <property type="protein sequence ID" value="MFD1709353.1"/>
    <property type="molecule type" value="Genomic_DNA"/>
</dbReference>
<dbReference type="RefSeq" id="WP_147912819.1">
    <property type="nucleotide sequence ID" value="NZ_JBHUEJ010000004.1"/>
</dbReference>
<feature type="transmembrane region" description="Helical" evidence="2">
    <location>
        <begin position="65"/>
        <end position="89"/>
    </location>
</feature>
<dbReference type="Proteomes" id="UP001597304">
    <property type="component" value="Unassembled WGS sequence"/>
</dbReference>
<comment type="caution">
    <text evidence="3">The sequence shown here is derived from an EMBL/GenBank/DDBJ whole genome shotgun (WGS) entry which is preliminary data.</text>
</comment>
<name>A0ABW4KPA8_9BURK</name>
<dbReference type="InterPro" id="IPR009200">
    <property type="entry name" value="DUF1269_membrane"/>
</dbReference>
<accession>A0ABW4KPA8</accession>
<evidence type="ECO:0000313" key="3">
    <source>
        <dbReference type="EMBL" id="MFD1709353.1"/>
    </source>
</evidence>
<dbReference type="Pfam" id="PF06897">
    <property type="entry name" value="DUF1269"/>
    <property type="match status" value="1"/>
</dbReference>
<reference evidence="4" key="1">
    <citation type="journal article" date="2019" name="Int. J. Syst. Evol. Microbiol.">
        <title>The Global Catalogue of Microorganisms (GCM) 10K type strain sequencing project: providing services to taxonomists for standard genome sequencing and annotation.</title>
        <authorList>
            <consortium name="The Broad Institute Genomics Platform"/>
            <consortium name="The Broad Institute Genome Sequencing Center for Infectious Disease"/>
            <person name="Wu L."/>
            <person name="Ma J."/>
        </authorList>
    </citation>
    <scope>NUCLEOTIDE SEQUENCE [LARGE SCALE GENOMIC DNA]</scope>
    <source>
        <strain evidence="4">LMG 29247</strain>
    </source>
</reference>
<evidence type="ECO:0000256" key="2">
    <source>
        <dbReference type="SAM" id="Phobius"/>
    </source>
</evidence>
<sequence>MATNIDLITWDEPSKAYKALNDITTGNWNFNLRQAYVLERKTDGGFVIKDGNQNVVGMGTLGGSLIGMVIGVLGGPLGVLLGWAGGALFGSLVDMDKAVDSTSVLAAMSKSIPPGGTALVMEVDEPTTEALDAFAAQSGGTVLRRSAEEVRVEVAAAADAVEAASKEANRVLREQRHAETKEKLESAWDDLKAKFKNAFS</sequence>
<keyword evidence="1" id="KW-0175">Coiled coil</keyword>